<accession>A0A1H5DVS1</accession>
<protein>
    <recommendedName>
        <fullName evidence="4">NAD(+) diphosphatase</fullName>
        <ecNumber evidence="4">3.6.1.22</ecNumber>
    </recommendedName>
</protein>
<comment type="similarity">
    <text evidence="3">Belongs to the Nudix hydrolase family. NudC subfamily.</text>
</comment>
<dbReference type="InterPro" id="IPR020084">
    <property type="entry name" value="NUDIX_hydrolase_CS"/>
</dbReference>
<dbReference type="InterPro" id="IPR015797">
    <property type="entry name" value="NUDIX_hydrolase-like_dom_sf"/>
</dbReference>
<dbReference type="SUPFAM" id="SSF55811">
    <property type="entry name" value="Nudix"/>
    <property type="match status" value="1"/>
</dbReference>
<dbReference type="PANTHER" id="PTHR42904:SF6">
    <property type="entry name" value="NAD-CAPPED RNA HYDROLASE NUDT12"/>
    <property type="match status" value="1"/>
</dbReference>
<dbReference type="EMBL" id="FNTV01000001">
    <property type="protein sequence ID" value="SED82967.1"/>
    <property type="molecule type" value="Genomic_DNA"/>
</dbReference>
<dbReference type="GO" id="GO:0046872">
    <property type="term" value="F:metal ion binding"/>
    <property type="evidence" value="ECO:0007669"/>
    <property type="project" value="UniProtKB-KW"/>
</dbReference>
<reference evidence="11 12" key="1">
    <citation type="submission" date="2016-10" db="EMBL/GenBank/DDBJ databases">
        <authorList>
            <person name="de Groot N.N."/>
        </authorList>
    </citation>
    <scope>NUCLEOTIDE SEQUENCE [LARGE SCALE GENOMIC DNA]</scope>
    <source>
        <strain evidence="11 12">DSM 22274</strain>
    </source>
</reference>
<dbReference type="InterPro" id="IPR050241">
    <property type="entry name" value="NAD-cap_RNA_hydrolase_NudC"/>
</dbReference>
<evidence type="ECO:0000256" key="7">
    <source>
        <dbReference type="ARBA" id="ARBA00022842"/>
    </source>
</evidence>
<dbReference type="Gene3D" id="3.90.79.20">
    <property type="match status" value="1"/>
</dbReference>
<evidence type="ECO:0000256" key="2">
    <source>
        <dbReference type="ARBA" id="ARBA00001947"/>
    </source>
</evidence>
<evidence type="ECO:0000256" key="8">
    <source>
        <dbReference type="ARBA" id="ARBA00023027"/>
    </source>
</evidence>
<dbReference type="GO" id="GO:0005829">
    <property type="term" value="C:cytosol"/>
    <property type="evidence" value="ECO:0007669"/>
    <property type="project" value="TreeGrafter"/>
</dbReference>
<comment type="cofactor">
    <cofactor evidence="2">
        <name>Zn(2+)</name>
        <dbReference type="ChEBI" id="CHEBI:29105"/>
    </cofactor>
</comment>
<dbReference type="Pfam" id="PF09297">
    <property type="entry name" value="Zn_ribbon_NUD"/>
    <property type="match status" value="1"/>
</dbReference>
<dbReference type="AlphaFoldDB" id="A0A1H5DVS1"/>
<gene>
    <name evidence="11" type="ORF">SAMN04489740_0078</name>
</gene>
<evidence type="ECO:0000259" key="10">
    <source>
        <dbReference type="PROSITE" id="PS51462"/>
    </source>
</evidence>
<evidence type="ECO:0000313" key="12">
    <source>
        <dbReference type="Proteomes" id="UP000182725"/>
    </source>
</evidence>
<evidence type="ECO:0000256" key="1">
    <source>
        <dbReference type="ARBA" id="ARBA00001946"/>
    </source>
</evidence>
<keyword evidence="7" id="KW-0460">Magnesium</keyword>
<evidence type="ECO:0000256" key="3">
    <source>
        <dbReference type="ARBA" id="ARBA00009595"/>
    </source>
</evidence>
<dbReference type="Pfam" id="PF00293">
    <property type="entry name" value="NUDIX"/>
    <property type="match status" value="1"/>
</dbReference>
<dbReference type="GO" id="GO:0035529">
    <property type="term" value="F:NADH pyrophosphatase activity"/>
    <property type="evidence" value="ECO:0007669"/>
    <property type="project" value="TreeGrafter"/>
</dbReference>
<name>A0A1H5DVS1_9MICC</name>
<proteinExistence type="inferred from homology"/>
<evidence type="ECO:0000256" key="9">
    <source>
        <dbReference type="ARBA" id="ARBA00023679"/>
    </source>
</evidence>
<sequence>MTIPSPSPETLLDRQCEQRSEPGYLEAVLKSAARRVVVFHRGKALMDAGSLGYLDPAALPAEPLAGTTHVYLAKALAGHGLPNGTDLVLQVLPYDAGDLAWVPTGADFAGYRDVASTLNAGDVEVFIEAQAVANWHATHAFCPRCGGPTESLCAGWMRRCDKDGSEHFPRTDPAVIVAIVGPDDKILLANNFAWEPNKYSTVAGFVEAGESGERAAVREIAEEVGVVLDSLSYVGSQAWPFPRSLMLGFMGYTKSSASTPDNVEVRATRWFSREELQAEVLNGNAGIPGRLSIARELVERWYGGCINEPGDAVDAAELVAPGATL</sequence>
<dbReference type="Gene3D" id="3.90.79.10">
    <property type="entry name" value="Nucleoside Triphosphate Pyrophosphohydrolase"/>
    <property type="match status" value="1"/>
</dbReference>
<dbReference type="InterPro" id="IPR049734">
    <property type="entry name" value="NudC-like_C"/>
</dbReference>
<dbReference type="Proteomes" id="UP000182725">
    <property type="component" value="Unassembled WGS sequence"/>
</dbReference>
<evidence type="ECO:0000256" key="6">
    <source>
        <dbReference type="ARBA" id="ARBA00022801"/>
    </source>
</evidence>
<evidence type="ECO:0000256" key="4">
    <source>
        <dbReference type="ARBA" id="ARBA00012381"/>
    </source>
</evidence>
<feature type="domain" description="Nudix hydrolase" evidence="10">
    <location>
        <begin position="169"/>
        <end position="293"/>
    </location>
</feature>
<dbReference type="InterPro" id="IPR015376">
    <property type="entry name" value="Znr_NADH_PPase"/>
</dbReference>
<comment type="catalytic activity">
    <reaction evidence="9">
        <text>a 5'-end NAD(+)-phospho-ribonucleoside in mRNA + H2O = a 5'-end phospho-adenosine-phospho-ribonucleoside in mRNA + beta-nicotinamide D-ribonucleotide + 2 H(+)</text>
        <dbReference type="Rhea" id="RHEA:60876"/>
        <dbReference type="Rhea" id="RHEA-COMP:15698"/>
        <dbReference type="Rhea" id="RHEA-COMP:15719"/>
        <dbReference type="ChEBI" id="CHEBI:14649"/>
        <dbReference type="ChEBI" id="CHEBI:15377"/>
        <dbReference type="ChEBI" id="CHEBI:15378"/>
        <dbReference type="ChEBI" id="CHEBI:144029"/>
        <dbReference type="ChEBI" id="CHEBI:144051"/>
    </reaction>
    <physiologicalReaction direction="left-to-right" evidence="9">
        <dbReference type="Rhea" id="RHEA:60877"/>
    </physiologicalReaction>
</comment>
<dbReference type="RefSeq" id="WP_074709534.1">
    <property type="nucleotide sequence ID" value="NZ_FNTV01000001.1"/>
</dbReference>
<dbReference type="InterPro" id="IPR000086">
    <property type="entry name" value="NUDIX_hydrolase_dom"/>
</dbReference>
<keyword evidence="5" id="KW-0479">Metal-binding</keyword>
<keyword evidence="6" id="KW-0378">Hydrolase</keyword>
<organism evidence="11 12">
    <name type="scientific">Arthrobacter alpinus</name>
    <dbReference type="NCBI Taxonomy" id="656366"/>
    <lineage>
        <taxon>Bacteria</taxon>
        <taxon>Bacillati</taxon>
        <taxon>Actinomycetota</taxon>
        <taxon>Actinomycetes</taxon>
        <taxon>Micrococcales</taxon>
        <taxon>Micrococcaceae</taxon>
        <taxon>Arthrobacter</taxon>
    </lineage>
</organism>
<dbReference type="PROSITE" id="PS00893">
    <property type="entry name" value="NUDIX_BOX"/>
    <property type="match status" value="1"/>
</dbReference>
<dbReference type="SMR" id="A0A1H5DVS1"/>
<dbReference type="EC" id="3.6.1.22" evidence="4"/>
<dbReference type="GO" id="GO:0019677">
    <property type="term" value="P:NAD+ catabolic process"/>
    <property type="evidence" value="ECO:0007669"/>
    <property type="project" value="TreeGrafter"/>
</dbReference>
<dbReference type="PROSITE" id="PS51462">
    <property type="entry name" value="NUDIX"/>
    <property type="match status" value="1"/>
</dbReference>
<evidence type="ECO:0000313" key="11">
    <source>
        <dbReference type="EMBL" id="SED82967.1"/>
    </source>
</evidence>
<dbReference type="CDD" id="cd03429">
    <property type="entry name" value="NUDIX_NADH_pyrophosphatase_Nudt13"/>
    <property type="match status" value="1"/>
</dbReference>
<dbReference type="NCBIfam" id="NF001299">
    <property type="entry name" value="PRK00241.1"/>
    <property type="match status" value="1"/>
</dbReference>
<comment type="cofactor">
    <cofactor evidence="1">
        <name>Mg(2+)</name>
        <dbReference type="ChEBI" id="CHEBI:18420"/>
    </cofactor>
</comment>
<evidence type="ECO:0000256" key="5">
    <source>
        <dbReference type="ARBA" id="ARBA00022723"/>
    </source>
</evidence>
<keyword evidence="8" id="KW-0520">NAD</keyword>
<dbReference type="PANTHER" id="PTHR42904">
    <property type="entry name" value="NUDIX HYDROLASE, NUDC SUBFAMILY"/>
    <property type="match status" value="1"/>
</dbReference>
<dbReference type="GO" id="GO:0006742">
    <property type="term" value="P:NADP+ catabolic process"/>
    <property type="evidence" value="ECO:0007669"/>
    <property type="project" value="TreeGrafter"/>
</dbReference>